<feature type="domain" description="HTH lysR-type" evidence="3">
    <location>
        <begin position="9"/>
        <end position="65"/>
    </location>
</feature>
<dbReference type="InterPro" id="IPR036388">
    <property type="entry name" value="WH-like_DNA-bd_sf"/>
</dbReference>
<dbReference type="Gene3D" id="1.10.10.10">
    <property type="entry name" value="Winged helix-like DNA-binding domain superfamily/Winged helix DNA-binding domain"/>
    <property type="match status" value="1"/>
</dbReference>
<name>A0A9E6UN53_9HYPH</name>
<sequence>MEATIDPAQLRAFVAVVRSGSFTRAAGALSTRKSHLSRLVIRLEARLDAQLLHRTTRSVTVTELGPGGVRARGLHPRRPGGHRSLC</sequence>
<evidence type="ECO:0000256" key="1">
    <source>
        <dbReference type="ARBA" id="ARBA00009437"/>
    </source>
</evidence>
<evidence type="ECO:0000259" key="3">
    <source>
        <dbReference type="Pfam" id="PF00126"/>
    </source>
</evidence>
<proteinExistence type="inferred from homology"/>
<dbReference type="PANTHER" id="PTHR30537:SF5">
    <property type="entry name" value="HTH-TYPE TRANSCRIPTIONAL ACTIVATOR TTDR-RELATED"/>
    <property type="match status" value="1"/>
</dbReference>
<evidence type="ECO:0000313" key="5">
    <source>
        <dbReference type="Proteomes" id="UP000825701"/>
    </source>
</evidence>
<feature type="region of interest" description="Disordered" evidence="2">
    <location>
        <begin position="63"/>
        <end position="86"/>
    </location>
</feature>
<dbReference type="AlphaFoldDB" id="A0A9E6UN53"/>
<feature type="compositionally biased region" description="Basic residues" evidence="2">
    <location>
        <begin position="72"/>
        <end position="86"/>
    </location>
</feature>
<evidence type="ECO:0000313" key="4">
    <source>
        <dbReference type="EMBL" id="QZO00676.1"/>
    </source>
</evidence>
<dbReference type="InterPro" id="IPR036390">
    <property type="entry name" value="WH_DNA-bd_sf"/>
</dbReference>
<dbReference type="InterPro" id="IPR058163">
    <property type="entry name" value="LysR-type_TF_proteobact-type"/>
</dbReference>
<dbReference type="KEGG" id="cmet:K6K41_02895"/>
<dbReference type="InterPro" id="IPR000847">
    <property type="entry name" value="LysR_HTH_N"/>
</dbReference>
<dbReference type="GO" id="GO:0003700">
    <property type="term" value="F:DNA-binding transcription factor activity"/>
    <property type="evidence" value="ECO:0007669"/>
    <property type="project" value="InterPro"/>
</dbReference>
<dbReference type="RefSeq" id="WP_428978563.1">
    <property type="nucleotide sequence ID" value="NZ_CP081869.1"/>
</dbReference>
<dbReference type="EMBL" id="CP081869">
    <property type="protein sequence ID" value="QZO00676.1"/>
    <property type="molecule type" value="Genomic_DNA"/>
</dbReference>
<gene>
    <name evidence="4" type="ORF">K6K41_02895</name>
</gene>
<reference evidence="4" key="1">
    <citation type="submission" date="2021-08" db="EMBL/GenBank/DDBJ databases">
        <authorList>
            <person name="Zhang H."/>
            <person name="Xu M."/>
            <person name="Yu Z."/>
            <person name="Yang L."/>
            <person name="Cai Y."/>
        </authorList>
    </citation>
    <scope>NUCLEOTIDE SEQUENCE</scope>
    <source>
        <strain evidence="4">CHL1</strain>
    </source>
</reference>
<comment type="similarity">
    <text evidence="1">Belongs to the LysR transcriptional regulatory family.</text>
</comment>
<dbReference type="PANTHER" id="PTHR30537">
    <property type="entry name" value="HTH-TYPE TRANSCRIPTIONAL REGULATOR"/>
    <property type="match status" value="1"/>
</dbReference>
<keyword evidence="5" id="KW-1185">Reference proteome</keyword>
<dbReference type="Proteomes" id="UP000825701">
    <property type="component" value="Chromosome"/>
</dbReference>
<dbReference type="GO" id="GO:0043565">
    <property type="term" value="F:sequence-specific DNA binding"/>
    <property type="evidence" value="ECO:0007669"/>
    <property type="project" value="TreeGrafter"/>
</dbReference>
<evidence type="ECO:0000256" key="2">
    <source>
        <dbReference type="SAM" id="MobiDB-lite"/>
    </source>
</evidence>
<dbReference type="GO" id="GO:0006351">
    <property type="term" value="P:DNA-templated transcription"/>
    <property type="evidence" value="ECO:0007669"/>
    <property type="project" value="TreeGrafter"/>
</dbReference>
<dbReference type="SUPFAM" id="SSF46785">
    <property type="entry name" value="Winged helix' DNA-binding domain"/>
    <property type="match status" value="1"/>
</dbReference>
<organism evidence="4 5">
    <name type="scientific">Chenggangzhangella methanolivorans</name>
    <dbReference type="NCBI Taxonomy" id="1437009"/>
    <lineage>
        <taxon>Bacteria</taxon>
        <taxon>Pseudomonadati</taxon>
        <taxon>Pseudomonadota</taxon>
        <taxon>Alphaproteobacteria</taxon>
        <taxon>Hyphomicrobiales</taxon>
        <taxon>Methylopilaceae</taxon>
        <taxon>Chenggangzhangella</taxon>
    </lineage>
</organism>
<dbReference type="Pfam" id="PF00126">
    <property type="entry name" value="HTH_1"/>
    <property type="match status" value="1"/>
</dbReference>
<protein>
    <submittedName>
        <fullName evidence="4">LysR family transcriptional regulator</fullName>
    </submittedName>
</protein>
<accession>A0A9E6UN53</accession>